<evidence type="ECO:0000256" key="1">
    <source>
        <dbReference type="SAM" id="MobiDB-lite"/>
    </source>
</evidence>
<feature type="region of interest" description="Disordered" evidence="1">
    <location>
        <begin position="1"/>
        <end position="21"/>
    </location>
</feature>
<organism evidence="2 3">
    <name type="scientific">Pontibacter actiniarum</name>
    <dbReference type="NCBI Taxonomy" id="323450"/>
    <lineage>
        <taxon>Bacteria</taxon>
        <taxon>Pseudomonadati</taxon>
        <taxon>Bacteroidota</taxon>
        <taxon>Cytophagia</taxon>
        <taxon>Cytophagales</taxon>
        <taxon>Hymenobacteraceae</taxon>
        <taxon>Pontibacter</taxon>
    </lineage>
</organism>
<proteinExistence type="predicted"/>
<evidence type="ECO:0000313" key="3">
    <source>
        <dbReference type="Proteomes" id="UP000266292"/>
    </source>
</evidence>
<dbReference type="EMBL" id="CP021235">
    <property type="protein sequence ID" value="ARS36354.1"/>
    <property type="molecule type" value="Genomic_DNA"/>
</dbReference>
<dbReference type="OrthoDB" id="853677at2"/>
<feature type="region of interest" description="Disordered" evidence="1">
    <location>
        <begin position="42"/>
        <end position="61"/>
    </location>
</feature>
<dbReference type="AlphaFoldDB" id="A0A1X9YU74"/>
<feature type="compositionally biased region" description="Polar residues" evidence="1">
    <location>
        <begin position="1"/>
        <end position="15"/>
    </location>
</feature>
<keyword evidence="3" id="KW-1185">Reference proteome</keyword>
<reference evidence="3" key="1">
    <citation type="submission" date="2017-05" db="EMBL/GenBank/DDBJ databases">
        <authorList>
            <person name="Ray J."/>
            <person name="Price M."/>
            <person name="Deutschbauer A."/>
        </authorList>
    </citation>
    <scope>NUCLEOTIDE SEQUENCE [LARGE SCALE GENOMIC DNA]</scope>
    <source>
        <strain evidence="3">DSM 19842</strain>
    </source>
</reference>
<evidence type="ECO:0000313" key="2">
    <source>
        <dbReference type="EMBL" id="ARS36354.1"/>
    </source>
</evidence>
<protein>
    <submittedName>
        <fullName evidence="2">Uncharacterized protein</fullName>
    </submittedName>
</protein>
<dbReference type="Proteomes" id="UP000266292">
    <property type="component" value="Chromosome"/>
</dbReference>
<gene>
    <name evidence="2" type="ORF">CA264_13420</name>
</gene>
<sequence>MRIPQKNTPTPNTQKEAPLNESHINLMQSWLNLRGMDNKLADTRYRDMAEPPKTERKGKSL</sequence>
<dbReference type="KEGG" id="pact:CA264_13420"/>
<accession>A0A1X9YU74</accession>
<dbReference type="RefSeq" id="WP_025607885.1">
    <property type="nucleotide sequence ID" value="NZ_CP021235.1"/>
</dbReference>
<name>A0A1X9YU74_9BACT</name>